<dbReference type="AlphaFoldDB" id="A0A074Y0Q7"/>
<feature type="region of interest" description="Disordered" evidence="1">
    <location>
        <begin position="1"/>
        <end position="130"/>
    </location>
</feature>
<feature type="compositionally biased region" description="Polar residues" evidence="1">
    <location>
        <begin position="119"/>
        <end position="130"/>
    </location>
</feature>
<gene>
    <name evidence="2" type="ORF">M438DRAFT_352553</name>
</gene>
<feature type="compositionally biased region" description="Polar residues" evidence="1">
    <location>
        <begin position="19"/>
        <end position="29"/>
    </location>
</feature>
<sequence length="409" mass="46222">MYPIMELSREPVEPGPNYSALSGLSSSKRNPPEGVPQTSRKMLRSNDDIWQQDSVGSTPGRSVTPEILCQGQDHLQAEEIPTRRSPSYPSYRTAQDHQSNPPLPLAGIATGPTPEVSPRQASHQPTATQDPDFVSPSQHMPTYSSVLQAPNTCAQHPLSCQWNQAYPGFGQPLRDCFPPYVQHLYYPTDRIQPMPPTPTSLKCMTRYIALIDDVKVRDVLAIAVVRHRDIHDMVQTEYERTAQEMQDQLNEDASVLSFSKEHTKVQNILYGEYDELVHWKKQETVHRAFGSINEIIMAIPCHVRPRSNWKTKFNAFLTLIWIGRGIVDGIGSLPNEIRNQMAIDSKLVDAMERVYATMSEEEILGDALRLIEALADLEKDRGRCFAGLDKLVDMFKEVMRQGRTGEERI</sequence>
<reference evidence="2 3" key="1">
    <citation type="journal article" date="2014" name="BMC Genomics">
        <title>Genome sequencing of four Aureobasidium pullulans varieties: biotechnological potential, stress tolerance, and description of new species.</title>
        <authorList>
            <person name="Gostin Ar C."/>
            <person name="Ohm R.A."/>
            <person name="Kogej T."/>
            <person name="Sonjak S."/>
            <person name="Turk M."/>
            <person name="Zajc J."/>
            <person name="Zalar P."/>
            <person name="Grube M."/>
            <person name="Sun H."/>
            <person name="Han J."/>
            <person name="Sharma A."/>
            <person name="Chiniquy J."/>
            <person name="Ngan C.Y."/>
            <person name="Lipzen A."/>
            <person name="Barry K."/>
            <person name="Grigoriev I.V."/>
            <person name="Gunde-Cimerman N."/>
        </authorList>
    </citation>
    <scope>NUCLEOTIDE SEQUENCE [LARGE SCALE GENOMIC DNA]</scope>
    <source>
        <strain evidence="2 3">EXF-150</strain>
    </source>
</reference>
<evidence type="ECO:0000256" key="1">
    <source>
        <dbReference type="SAM" id="MobiDB-lite"/>
    </source>
</evidence>
<protein>
    <submittedName>
        <fullName evidence="2">Uncharacterized protein</fullName>
    </submittedName>
</protein>
<dbReference type="EMBL" id="KL584976">
    <property type="protein sequence ID" value="KEQ87782.1"/>
    <property type="molecule type" value="Genomic_DNA"/>
</dbReference>
<evidence type="ECO:0000313" key="2">
    <source>
        <dbReference type="EMBL" id="KEQ87782.1"/>
    </source>
</evidence>
<accession>A0A074Y0Q7</accession>
<keyword evidence="3" id="KW-1185">Reference proteome</keyword>
<dbReference type="Proteomes" id="UP000030706">
    <property type="component" value="Unassembled WGS sequence"/>
</dbReference>
<evidence type="ECO:0000313" key="3">
    <source>
        <dbReference type="Proteomes" id="UP000030706"/>
    </source>
</evidence>
<dbReference type="HOGENOM" id="CLU_789835_0_0_1"/>
<feature type="compositionally biased region" description="Polar residues" evidence="1">
    <location>
        <begin position="48"/>
        <end position="61"/>
    </location>
</feature>
<dbReference type="GeneID" id="40749105"/>
<dbReference type="OrthoDB" id="3909986at2759"/>
<dbReference type="RefSeq" id="XP_029763969.1">
    <property type="nucleotide sequence ID" value="XM_029906799.1"/>
</dbReference>
<proteinExistence type="predicted"/>
<organism evidence="2 3">
    <name type="scientific">Aureobasidium pullulans EXF-150</name>
    <dbReference type="NCBI Taxonomy" id="1043002"/>
    <lineage>
        <taxon>Eukaryota</taxon>
        <taxon>Fungi</taxon>
        <taxon>Dikarya</taxon>
        <taxon>Ascomycota</taxon>
        <taxon>Pezizomycotina</taxon>
        <taxon>Dothideomycetes</taxon>
        <taxon>Dothideomycetidae</taxon>
        <taxon>Dothideales</taxon>
        <taxon>Saccotheciaceae</taxon>
        <taxon>Aureobasidium</taxon>
    </lineage>
</organism>
<feature type="compositionally biased region" description="Polar residues" evidence="1">
    <location>
        <begin position="84"/>
        <end position="100"/>
    </location>
</feature>
<name>A0A074Y0Q7_AURPU</name>